<feature type="transmembrane region" description="Helical" evidence="1">
    <location>
        <begin position="212"/>
        <end position="231"/>
    </location>
</feature>
<feature type="transmembrane region" description="Helical" evidence="1">
    <location>
        <begin position="162"/>
        <end position="187"/>
    </location>
</feature>
<evidence type="ECO:0000313" key="2">
    <source>
        <dbReference type="EMBL" id="GAA4689754.1"/>
    </source>
</evidence>
<dbReference type="PANTHER" id="PTHR30188">
    <property type="entry name" value="ABC TRANSPORTER PERMEASE PROTEIN-RELATED"/>
    <property type="match status" value="1"/>
</dbReference>
<dbReference type="PANTHER" id="PTHR30188:SF4">
    <property type="entry name" value="PROTEIN TRIGALACTOSYLDIACYLGLYCEROL 1, CHLOROPLASTIC"/>
    <property type="match status" value="1"/>
</dbReference>
<keyword evidence="3" id="KW-1185">Reference proteome</keyword>
<dbReference type="EMBL" id="BAABIM010000003">
    <property type="protein sequence ID" value="GAA4689754.1"/>
    <property type="molecule type" value="Genomic_DNA"/>
</dbReference>
<reference evidence="3" key="1">
    <citation type="journal article" date="2019" name="Int. J. Syst. Evol. Microbiol.">
        <title>The Global Catalogue of Microorganisms (GCM) 10K type strain sequencing project: providing services to taxonomists for standard genome sequencing and annotation.</title>
        <authorList>
            <consortium name="The Broad Institute Genomics Platform"/>
            <consortium name="The Broad Institute Genome Sequencing Center for Infectious Disease"/>
            <person name="Wu L."/>
            <person name="Ma J."/>
        </authorList>
    </citation>
    <scope>NUCLEOTIDE SEQUENCE [LARGE SCALE GENOMIC DNA]</scope>
    <source>
        <strain evidence="3">JCM 18127</strain>
    </source>
</reference>
<protein>
    <submittedName>
        <fullName evidence="2">ABC transporter permease</fullName>
    </submittedName>
</protein>
<keyword evidence="1" id="KW-0812">Transmembrane</keyword>
<organism evidence="2 3">
    <name type="scientific">Nocardioides nanhaiensis</name>
    <dbReference type="NCBI Taxonomy" id="1476871"/>
    <lineage>
        <taxon>Bacteria</taxon>
        <taxon>Bacillati</taxon>
        <taxon>Actinomycetota</taxon>
        <taxon>Actinomycetes</taxon>
        <taxon>Propionibacteriales</taxon>
        <taxon>Nocardioidaceae</taxon>
        <taxon>Nocardioides</taxon>
    </lineage>
</organism>
<feature type="transmembrane region" description="Helical" evidence="1">
    <location>
        <begin position="252"/>
        <end position="273"/>
    </location>
</feature>
<evidence type="ECO:0000256" key="1">
    <source>
        <dbReference type="SAM" id="Phobius"/>
    </source>
</evidence>
<comment type="caution">
    <text evidence="2">The sequence shown here is derived from an EMBL/GenBank/DDBJ whole genome shotgun (WGS) entry which is preliminary data.</text>
</comment>
<gene>
    <name evidence="2" type="ORF">GCM10023226_29550</name>
</gene>
<sequence length="279" mass="28373">MTTIATTIGRAGRSGVDNLAGRARAGVVTSGHLVALGVESATTAVGDIVARRFSWSELLLQAWFMTRVSLLPTILVAIPFGVITSVQIGAVANQIGATSFSGAVNGIGVLRQGAPLVTSLMIAGAVGSAITSDLGARTVREEIDALKVMGINPVQRLVAPRVVAALLVALLLTVVVAMTAMVTAFALNVGSGTISSGAYLESFVSFSQPSDLLLAELKALVFGFIATIVAAHKGLTARGGPKGVADAVNQAVVVSVILLAFANVLITQAYVMLVPQAVA</sequence>
<dbReference type="Pfam" id="PF02405">
    <property type="entry name" value="MlaE"/>
    <property type="match status" value="1"/>
</dbReference>
<keyword evidence="1" id="KW-1133">Transmembrane helix</keyword>
<dbReference type="Proteomes" id="UP001500621">
    <property type="component" value="Unassembled WGS sequence"/>
</dbReference>
<dbReference type="InterPro" id="IPR030802">
    <property type="entry name" value="Permease_MalE"/>
</dbReference>
<name>A0ABP8WH35_9ACTN</name>
<evidence type="ECO:0000313" key="3">
    <source>
        <dbReference type="Proteomes" id="UP001500621"/>
    </source>
</evidence>
<accession>A0ABP8WH35</accession>
<dbReference type="RefSeq" id="WP_345267198.1">
    <property type="nucleotide sequence ID" value="NZ_BAABIM010000003.1"/>
</dbReference>
<keyword evidence="1" id="KW-0472">Membrane</keyword>
<proteinExistence type="predicted"/>